<evidence type="ECO:0000259" key="4">
    <source>
        <dbReference type="PROSITE" id="PS51186"/>
    </source>
</evidence>
<keyword evidence="3" id="KW-0963">Cytoplasm</keyword>
<dbReference type="GO" id="GO:0008999">
    <property type="term" value="F:protein-N-terminal-alanine acetyltransferase activity"/>
    <property type="evidence" value="ECO:0007669"/>
    <property type="project" value="UniProtKB-EC"/>
</dbReference>
<keyword evidence="6" id="KW-1185">Reference proteome</keyword>
<evidence type="ECO:0000313" key="5">
    <source>
        <dbReference type="EMBL" id="MDS1269992.1"/>
    </source>
</evidence>
<dbReference type="PANTHER" id="PTHR42919:SF8">
    <property type="entry name" value="N-ALPHA-ACETYLTRANSFERASE 50"/>
    <property type="match status" value="1"/>
</dbReference>
<comment type="caution">
    <text evidence="5">The sequence shown here is derived from an EMBL/GenBank/DDBJ whole genome shotgun (WGS) entry which is preliminary data.</text>
</comment>
<reference evidence="6" key="1">
    <citation type="submission" date="2023-07" db="EMBL/GenBank/DDBJ databases">
        <title>Novel species in the genus Lipingzhangella isolated from Sambhar Salt Lake.</title>
        <authorList>
            <person name="Jiya N."/>
            <person name="Kajale S."/>
            <person name="Sharma A."/>
        </authorList>
    </citation>
    <scope>NUCLEOTIDE SEQUENCE [LARGE SCALE GENOMIC DNA]</scope>
    <source>
        <strain evidence="6">LS1_29</strain>
    </source>
</reference>
<dbReference type="InterPro" id="IPR006464">
    <property type="entry name" value="AcTrfase_RimI/Ard1"/>
</dbReference>
<dbReference type="Proteomes" id="UP001250214">
    <property type="component" value="Unassembled WGS sequence"/>
</dbReference>
<keyword evidence="2 5" id="KW-0012">Acyltransferase</keyword>
<dbReference type="PANTHER" id="PTHR42919">
    <property type="entry name" value="N-ALPHA-ACETYLTRANSFERASE"/>
    <property type="match status" value="1"/>
</dbReference>
<dbReference type="PROSITE" id="PS51186">
    <property type="entry name" value="GNAT"/>
    <property type="match status" value="1"/>
</dbReference>
<dbReference type="EMBL" id="JAVLVT010000002">
    <property type="protein sequence ID" value="MDS1269992.1"/>
    <property type="molecule type" value="Genomic_DNA"/>
</dbReference>
<dbReference type="InterPro" id="IPR000182">
    <property type="entry name" value="GNAT_dom"/>
</dbReference>
<keyword evidence="5" id="KW-0689">Ribosomal protein</keyword>
<evidence type="ECO:0000256" key="2">
    <source>
        <dbReference type="ARBA" id="ARBA00023315"/>
    </source>
</evidence>
<dbReference type="Pfam" id="PF00583">
    <property type="entry name" value="Acetyltransf_1"/>
    <property type="match status" value="1"/>
</dbReference>
<dbReference type="InterPro" id="IPR051556">
    <property type="entry name" value="N-term/lysine_N-AcTrnsfr"/>
</dbReference>
<organism evidence="5 6">
    <name type="scientific">Lipingzhangella rawalii</name>
    <dbReference type="NCBI Taxonomy" id="2055835"/>
    <lineage>
        <taxon>Bacteria</taxon>
        <taxon>Bacillati</taxon>
        <taxon>Actinomycetota</taxon>
        <taxon>Actinomycetes</taxon>
        <taxon>Streptosporangiales</taxon>
        <taxon>Nocardiopsidaceae</taxon>
        <taxon>Lipingzhangella</taxon>
    </lineage>
</organism>
<comment type="subcellular location">
    <subcellularLocation>
        <location evidence="3">Cytoplasm</location>
    </subcellularLocation>
</comment>
<keyword evidence="1 5" id="KW-0808">Transferase</keyword>
<comment type="catalytic activity">
    <reaction evidence="3">
        <text>N-terminal L-alanyl-[ribosomal protein bS18] + acetyl-CoA = N-terminal N(alpha)-acetyl-L-alanyl-[ribosomal protein bS18] + CoA + H(+)</text>
        <dbReference type="Rhea" id="RHEA:43756"/>
        <dbReference type="Rhea" id="RHEA-COMP:10676"/>
        <dbReference type="Rhea" id="RHEA-COMP:10677"/>
        <dbReference type="ChEBI" id="CHEBI:15378"/>
        <dbReference type="ChEBI" id="CHEBI:57287"/>
        <dbReference type="ChEBI" id="CHEBI:57288"/>
        <dbReference type="ChEBI" id="CHEBI:64718"/>
        <dbReference type="ChEBI" id="CHEBI:83683"/>
        <dbReference type="EC" id="2.3.1.266"/>
    </reaction>
</comment>
<dbReference type="SUPFAM" id="SSF55729">
    <property type="entry name" value="Acyl-CoA N-acyltransferases (Nat)"/>
    <property type="match status" value="1"/>
</dbReference>
<evidence type="ECO:0000256" key="1">
    <source>
        <dbReference type="ARBA" id="ARBA00022679"/>
    </source>
</evidence>
<dbReference type="NCBIfam" id="TIGR01575">
    <property type="entry name" value="rimI"/>
    <property type="match status" value="1"/>
</dbReference>
<dbReference type="Gene3D" id="3.40.630.30">
    <property type="match status" value="1"/>
</dbReference>
<dbReference type="InterPro" id="IPR016181">
    <property type="entry name" value="Acyl_CoA_acyltransferase"/>
</dbReference>
<name>A0ABU2H3W3_9ACTN</name>
<keyword evidence="5" id="KW-0687">Ribonucleoprotein</keyword>
<comment type="similarity">
    <text evidence="3">Belongs to the acetyltransferase family. RimI subfamily.</text>
</comment>
<evidence type="ECO:0000313" key="6">
    <source>
        <dbReference type="Proteomes" id="UP001250214"/>
    </source>
</evidence>
<dbReference type="CDD" id="cd04301">
    <property type="entry name" value="NAT_SF"/>
    <property type="match status" value="1"/>
</dbReference>
<accession>A0ABU2H3W3</accession>
<sequence length="151" mass="17050">MHRSDLESVLRLEQDLFPADAWSSQMFLDELTEPTRSYLVAETCSNRPELVGFAGLRVVPPEGDIQTMAVDRRYWSQGIGARLLTALLDIGAQQGVTETFLEVRTDNPRAQDLYRRFGFVELGMRPGYYAGADAVVMRRSASNPHEEDPRD</sequence>
<dbReference type="GO" id="GO:0005840">
    <property type="term" value="C:ribosome"/>
    <property type="evidence" value="ECO:0007669"/>
    <property type="project" value="UniProtKB-KW"/>
</dbReference>
<feature type="domain" description="N-acetyltransferase" evidence="4">
    <location>
        <begin position="1"/>
        <end position="142"/>
    </location>
</feature>
<dbReference type="EC" id="2.3.1.266" evidence="3"/>
<evidence type="ECO:0000256" key="3">
    <source>
        <dbReference type="RuleBase" id="RU363094"/>
    </source>
</evidence>
<protein>
    <recommendedName>
        <fullName evidence="3">[Ribosomal protein bS18]-alanine N-acetyltransferase</fullName>
        <ecNumber evidence="3">2.3.1.266</ecNumber>
    </recommendedName>
</protein>
<proteinExistence type="inferred from homology"/>
<comment type="function">
    <text evidence="3">Acetylates the N-terminal alanine of ribosomal protein bS18.</text>
</comment>
<gene>
    <name evidence="5" type="primary">rimI</name>
    <name evidence="5" type="ORF">RIF23_06760</name>
</gene>